<evidence type="ECO:0000313" key="1">
    <source>
        <dbReference type="EMBL" id="TLD00737.1"/>
    </source>
</evidence>
<organism evidence="1 2">
    <name type="scientific">Robinsoniella peoriensis</name>
    <dbReference type="NCBI Taxonomy" id="180332"/>
    <lineage>
        <taxon>Bacteria</taxon>
        <taxon>Bacillati</taxon>
        <taxon>Bacillota</taxon>
        <taxon>Clostridia</taxon>
        <taxon>Lachnospirales</taxon>
        <taxon>Lachnospiraceae</taxon>
        <taxon>Robinsoniella</taxon>
    </lineage>
</organism>
<dbReference type="Proteomes" id="UP000306509">
    <property type="component" value="Unassembled WGS sequence"/>
</dbReference>
<comment type="caution">
    <text evidence="1">The sequence shown here is derived from an EMBL/GenBank/DDBJ whole genome shotgun (WGS) entry which is preliminary data.</text>
</comment>
<dbReference type="STRING" id="180332.GCA_000797495_04627"/>
<dbReference type="AlphaFoldDB" id="A0A4U8Q7D8"/>
<proteinExistence type="predicted"/>
<keyword evidence="2" id="KW-1185">Reference proteome</keyword>
<sequence>MAVFYVCMFITNFTIICMKLLTTQKFSVKFD</sequence>
<gene>
    <name evidence="1" type="ORF">DSM106044_02384</name>
</gene>
<accession>A0A4U8Q7D8</accession>
<protein>
    <submittedName>
        <fullName evidence="1">Uncharacterized protein</fullName>
    </submittedName>
</protein>
<reference evidence="1 2" key="1">
    <citation type="journal article" date="2019" name="Anaerobe">
        <title>Detection of Robinsoniella peoriensis in multiple bone samples of a trauma patient.</title>
        <authorList>
            <person name="Schrottner P."/>
            <person name="Hartwich K."/>
            <person name="Bunk B."/>
            <person name="Schober I."/>
            <person name="Helbig S."/>
            <person name="Rudolph W.W."/>
            <person name="Gunzer F."/>
        </authorList>
    </citation>
    <scope>NUCLEOTIDE SEQUENCE [LARGE SCALE GENOMIC DNA]</scope>
    <source>
        <strain evidence="1 2">DSM 106044</strain>
    </source>
</reference>
<name>A0A4U8Q7D8_9FIRM</name>
<dbReference type="EMBL" id="QGQD01000048">
    <property type="protein sequence ID" value="TLD00737.1"/>
    <property type="molecule type" value="Genomic_DNA"/>
</dbReference>
<evidence type="ECO:0000313" key="2">
    <source>
        <dbReference type="Proteomes" id="UP000306509"/>
    </source>
</evidence>